<gene>
    <name evidence="1" type="ORF">SCALOS_LOCUS3541</name>
</gene>
<organism evidence="1 2">
    <name type="scientific">Scutellospora calospora</name>
    <dbReference type="NCBI Taxonomy" id="85575"/>
    <lineage>
        <taxon>Eukaryota</taxon>
        <taxon>Fungi</taxon>
        <taxon>Fungi incertae sedis</taxon>
        <taxon>Mucoromycota</taxon>
        <taxon>Glomeromycotina</taxon>
        <taxon>Glomeromycetes</taxon>
        <taxon>Diversisporales</taxon>
        <taxon>Gigasporaceae</taxon>
        <taxon>Scutellospora</taxon>
    </lineage>
</organism>
<feature type="non-terminal residue" evidence="1">
    <location>
        <position position="233"/>
    </location>
</feature>
<sequence length="233" mass="26373">MGLPARRKRVVLPAYKLTDHTPPIYNDPCSNRPIPVGYFLNNLDEIGPAHWGNTQSADYSLKIIKPQEVDFFCSYFNQFCKNNNFPDINLDGLYCTVRNNWIINNGGFQTSENFEWQEQYLLDYQSSLPVTCSDKFCSAADAAALTLYFNATMISYQQFINNLQHQATSGIPSPPSSPHSSPPSSPIDDKHKPSLTNITKIASPPIPCFKVRKWITNDLTPNKKIKHKKLVVM</sequence>
<dbReference type="Proteomes" id="UP000789860">
    <property type="component" value="Unassembled WGS sequence"/>
</dbReference>
<evidence type="ECO:0000313" key="2">
    <source>
        <dbReference type="Proteomes" id="UP000789860"/>
    </source>
</evidence>
<reference evidence="1" key="1">
    <citation type="submission" date="2021-06" db="EMBL/GenBank/DDBJ databases">
        <authorList>
            <person name="Kallberg Y."/>
            <person name="Tangrot J."/>
            <person name="Rosling A."/>
        </authorList>
    </citation>
    <scope>NUCLEOTIDE SEQUENCE</scope>
    <source>
        <strain evidence="1">AU212A</strain>
    </source>
</reference>
<comment type="caution">
    <text evidence="1">The sequence shown here is derived from an EMBL/GenBank/DDBJ whole genome shotgun (WGS) entry which is preliminary data.</text>
</comment>
<name>A0ACA9L6C5_9GLOM</name>
<proteinExistence type="predicted"/>
<protein>
    <submittedName>
        <fullName evidence="1">5728_t:CDS:1</fullName>
    </submittedName>
</protein>
<accession>A0ACA9L6C5</accession>
<dbReference type="EMBL" id="CAJVPM010004024">
    <property type="protein sequence ID" value="CAG8508206.1"/>
    <property type="molecule type" value="Genomic_DNA"/>
</dbReference>
<keyword evidence="2" id="KW-1185">Reference proteome</keyword>
<evidence type="ECO:0000313" key="1">
    <source>
        <dbReference type="EMBL" id="CAG8508206.1"/>
    </source>
</evidence>